<keyword evidence="7" id="KW-1185">Reference proteome</keyword>
<gene>
    <name evidence="6" type="ORF">SCARR_04015</name>
</gene>
<protein>
    <recommendedName>
        <fullName evidence="8">Alginate lyase domain-containing protein</fullName>
    </recommendedName>
</protein>
<evidence type="ECO:0000256" key="5">
    <source>
        <dbReference type="SAM" id="SignalP"/>
    </source>
</evidence>
<evidence type="ECO:0000313" key="7">
    <source>
        <dbReference type="Proteomes" id="UP000346198"/>
    </source>
</evidence>
<dbReference type="AlphaFoldDB" id="A0A6C2UNV2"/>
<proteinExistence type="predicted"/>
<evidence type="ECO:0000256" key="1">
    <source>
        <dbReference type="ARBA" id="ARBA00004613"/>
    </source>
</evidence>
<evidence type="ECO:0008006" key="8">
    <source>
        <dbReference type="Google" id="ProtNLM"/>
    </source>
</evidence>
<name>A0A6C2UNV2_9BACT</name>
<dbReference type="RefSeq" id="WP_136063363.1">
    <property type="nucleotide sequence ID" value="NZ_CAAHFH010000002.1"/>
</dbReference>
<keyword evidence="3 5" id="KW-0732">Signal</keyword>
<reference evidence="6 7" key="1">
    <citation type="submission" date="2019-04" db="EMBL/GenBank/DDBJ databases">
        <authorList>
            <person name="Van Vliet M D."/>
        </authorList>
    </citation>
    <scope>NUCLEOTIDE SEQUENCE [LARGE SCALE GENOMIC DNA]</scope>
    <source>
        <strain evidence="6 7">F21</strain>
    </source>
</reference>
<feature type="chain" id="PRO_5025439706" description="Alginate lyase domain-containing protein" evidence="5">
    <location>
        <begin position="29"/>
        <end position="1271"/>
    </location>
</feature>
<evidence type="ECO:0000313" key="6">
    <source>
        <dbReference type="EMBL" id="VGO21935.1"/>
    </source>
</evidence>
<evidence type="ECO:0000256" key="2">
    <source>
        <dbReference type="ARBA" id="ARBA00022525"/>
    </source>
</evidence>
<dbReference type="InterPro" id="IPR059100">
    <property type="entry name" value="TSP3_bac"/>
</dbReference>
<dbReference type="Pfam" id="PF18884">
    <property type="entry name" value="TSP3_bac"/>
    <property type="match status" value="1"/>
</dbReference>
<comment type="subcellular location">
    <subcellularLocation>
        <location evidence="1">Secreted</location>
    </subcellularLocation>
</comment>
<sequence length="1271" mass="139893">MSSKRFRSGTASVISFVFFAAIPSLGLADDHFAERARTVVEAVAAETIDWNSENSFKNAGNYANACFATGDDTSGQAILNQLIDKGPLNDSFFIDPEFTLFSVIACYARWQPEGKIPTDLDKRIHDYVTSASGDEDGTGTFNQRWMRCAGLMLANQFWPGEISWQFKSADPDGSTYFQSEIDEMVRTGHDEYNSATYMQYSTGPIQALADFHTDPDVSQKARMTMDWILVYLGSHYFHGHSGDTTLRSYYPFRKANGYPSLAGLYFGGPLRQSNAIVVHALSPYRPPQSVKNLAWAKDTAFTRLGSSSEDGQNKEERHVGYFNQDYVLFSHYDVAPQVQDFRSQAFRGGVRWKASEDEESTFYITHPKPRLQDDGSWRDIELGASERQAVLQNGAAQIGVFDVSDDTTDVYQLAKYWLLRTPSGSTLEASIDYSSSTGRIYLHYGSVMIGFYLTHNFNFSPGNQNKLTHNMTFSNGNYRAGYVIETALPSDYSGSTPAAQLAAFRTAADAQFDAALLEVTNDDPVFTYTSVGGDVLKLQYQEPTTYGSFVASASSLRWINGTELEINNDSDWPLMQSPYVYQENNDTRLDLDLAGRHITWDFADWSRTCSNDAWTGIDDFEEYSIDQDLVSAGTGWEVYTGTGNAPDVRAKTDPDDVSNQVMQLSELAGANYGAVHGHFLDIDNGETATLFFRMRSTAPDGVDQSAPIGVADDDTGTFYNTDLAFKLQGSNIENSMGTDAAANLDPRIWYNAWMVIHNDSVSGEETFELFLQSDESTHYKKQTRVGGPLYSFGIKNYGAQGAPNPIDTLIFSAYSADYPLFIDDIYYDDLGENLDLPEPLTRDRDEDGLLDAWEERCFGNLTTSDGGENDYDADGLPDLEEFRANTHPARFDTDGDGFSDGIEVLDGTDPVDASDIALQRIIIQDDFSGGSILSNTSYGAYAKDYDPENPASTVWYGVDNANVDYVWDPGTNGGLSVTRTGEQILNSTFIYADAGAASDSPFASQSLKDFPAGTYLSFSVDATISAAPATTGDLRIGLFDSNGTFKPGESTGANPAECRDDDGCFLALSTGGTNTAFLREHNLSGAFGQRPTLQGGSFTSLRDFTEGLSDDVPTQIELRIYRSTNGLVVAGYLDDIAVAVSDEITAPLSYRFDILYIAQSSTAPTFRIDQAVFRRETADPSSIPDPYVVPVEIDWIAPFDPQESHLNLQVDGLLIGRQYHLERSFDLSDGFEDIPDSSFTATDECPLLDIPADEDGHTACFIRIVEGAETP</sequence>
<evidence type="ECO:0000256" key="4">
    <source>
        <dbReference type="ARBA" id="ARBA00022837"/>
    </source>
</evidence>
<dbReference type="Proteomes" id="UP000346198">
    <property type="component" value="Unassembled WGS sequence"/>
</dbReference>
<evidence type="ECO:0000256" key="3">
    <source>
        <dbReference type="ARBA" id="ARBA00022729"/>
    </source>
</evidence>
<keyword evidence="4" id="KW-0106">Calcium</keyword>
<organism evidence="6 7">
    <name type="scientific">Pontiella sulfatireligans</name>
    <dbReference type="NCBI Taxonomy" id="2750658"/>
    <lineage>
        <taxon>Bacteria</taxon>
        <taxon>Pseudomonadati</taxon>
        <taxon>Kiritimatiellota</taxon>
        <taxon>Kiritimatiellia</taxon>
        <taxon>Kiritimatiellales</taxon>
        <taxon>Pontiellaceae</taxon>
        <taxon>Pontiella</taxon>
    </lineage>
</organism>
<feature type="signal peptide" evidence="5">
    <location>
        <begin position="1"/>
        <end position="28"/>
    </location>
</feature>
<dbReference type="EMBL" id="CAAHFH010000002">
    <property type="protein sequence ID" value="VGO21935.1"/>
    <property type="molecule type" value="Genomic_DNA"/>
</dbReference>
<accession>A0A6C2UNV2</accession>
<keyword evidence="2" id="KW-0964">Secreted</keyword>